<dbReference type="Pfam" id="PF01471">
    <property type="entry name" value="PG_binding_1"/>
    <property type="match status" value="1"/>
</dbReference>
<dbReference type="RefSeq" id="WP_369705703.1">
    <property type="nucleotide sequence ID" value="NZ_JBGEWD010000025.1"/>
</dbReference>
<feature type="domain" description="Peptidoglycan binding-like" evidence="1">
    <location>
        <begin position="67"/>
        <end position="118"/>
    </location>
</feature>
<gene>
    <name evidence="2" type="ORF">AB8U03_16740</name>
</gene>
<proteinExistence type="predicted"/>
<protein>
    <submittedName>
        <fullName evidence="2">Peptidoglycan-binding protein</fullName>
    </submittedName>
</protein>
<accession>A0ABV4BTI2</accession>
<dbReference type="InterPro" id="IPR036366">
    <property type="entry name" value="PGBDSf"/>
</dbReference>
<dbReference type="Proteomes" id="UP001564657">
    <property type="component" value="Unassembled WGS sequence"/>
</dbReference>
<dbReference type="Gene3D" id="1.10.101.10">
    <property type="entry name" value="PGBD-like superfamily/PGBD"/>
    <property type="match status" value="1"/>
</dbReference>
<evidence type="ECO:0000313" key="3">
    <source>
        <dbReference type="Proteomes" id="UP001564657"/>
    </source>
</evidence>
<dbReference type="InterPro" id="IPR036365">
    <property type="entry name" value="PGBD-like_sf"/>
</dbReference>
<sequence length="122" mass="13733">MTEDFYKSLGGTRNPDPLVEQIKALQYDLNSEYNAGLDVDGIAGQATMAALKGVQNIIVKGHKSYVVLWVQQKLQGYSYLKEGSYTPMVYDESTFQAVTNLQKNWGRPTDGVLRIETWGVYF</sequence>
<evidence type="ECO:0000313" key="2">
    <source>
        <dbReference type="EMBL" id="MEY8001810.1"/>
    </source>
</evidence>
<dbReference type="SUPFAM" id="SSF47090">
    <property type="entry name" value="PGBD-like"/>
    <property type="match status" value="1"/>
</dbReference>
<evidence type="ECO:0000259" key="1">
    <source>
        <dbReference type="Pfam" id="PF01471"/>
    </source>
</evidence>
<dbReference type="EMBL" id="JBGEWD010000025">
    <property type="protein sequence ID" value="MEY8001810.1"/>
    <property type="molecule type" value="Genomic_DNA"/>
</dbReference>
<reference evidence="2 3" key="1">
    <citation type="submission" date="2024-08" db="EMBL/GenBank/DDBJ databases">
        <title>Clostridium lapicellarii sp. nov., and Clostridium renhuaiense sp. nov., two species isolated from the mud in a fermentation cellar used for producing sauce-flavour Chinese liquors.</title>
        <authorList>
            <person name="Yang F."/>
            <person name="Wang H."/>
            <person name="Chen L.Q."/>
            <person name="Zhou N."/>
            <person name="Lu J.J."/>
            <person name="Pu X.X."/>
            <person name="Wan B."/>
            <person name="Wang L."/>
            <person name="Liu S.J."/>
        </authorList>
    </citation>
    <scope>NUCLEOTIDE SEQUENCE [LARGE SCALE GENOMIC DNA]</scope>
    <source>
        <strain evidence="2 3">MT-5</strain>
    </source>
</reference>
<comment type="caution">
    <text evidence="2">The sequence shown here is derived from an EMBL/GenBank/DDBJ whole genome shotgun (WGS) entry which is preliminary data.</text>
</comment>
<name>A0ABV4BTI2_9CLOT</name>
<organism evidence="2 3">
    <name type="scientific">Clostridium moutaii</name>
    <dbReference type="NCBI Taxonomy" id="3240932"/>
    <lineage>
        <taxon>Bacteria</taxon>
        <taxon>Bacillati</taxon>
        <taxon>Bacillota</taxon>
        <taxon>Clostridia</taxon>
        <taxon>Eubacteriales</taxon>
        <taxon>Clostridiaceae</taxon>
        <taxon>Clostridium</taxon>
    </lineage>
</organism>
<dbReference type="InterPro" id="IPR002477">
    <property type="entry name" value="Peptidoglycan-bd-like"/>
</dbReference>
<keyword evidence="3" id="KW-1185">Reference proteome</keyword>